<keyword evidence="5 8" id="KW-0472">Membrane</keyword>
<evidence type="ECO:0000256" key="7">
    <source>
        <dbReference type="SAM" id="MobiDB-lite"/>
    </source>
</evidence>
<proteinExistence type="predicted"/>
<feature type="compositionally biased region" description="Pro residues" evidence="7">
    <location>
        <begin position="1"/>
        <end position="14"/>
    </location>
</feature>
<comment type="cofactor">
    <cofactor evidence="6">
        <name>Zn(2+)</name>
        <dbReference type="ChEBI" id="CHEBI:29105"/>
    </cofactor>
</comment>
<dbReference type="EMBL" id="JADJIB010000003">
    <property type="protein sequence ID" value="MBK7273234.1"/>
    <property type="molecule type" value="Genomic_DNA"/>
</dbReference>
<feature type="transmembrane region" description="Helical" evidence="8">
    <location>
        <begin position="27"/>
        <end position="50"/>
    </location>
</feature>
<dbReference type="Proteomes" id="UP000726105">
    <property type="component" value="Unassembled WGS sequence"/>
</dbReference>
<feature type="region of interest" description="Disordered" evidence="7">
    <location>
        <begin position="277"/>
        <end position="297"/>
    </location>
</feature>
<keyword evidence="3" id="KW-0378">Hydrolase</keyword>
<dbReference type="InterPro" id="IPR008901">
    <property type="entry name" value="ACER"/>
</dbReference>
<evidence type="ECO:0000256" key="1">
    <source>
        <dbReference type="ARBA" id="ARBA00004141"/>
    </source>
</evidence>
<feature type="transmembrane region" description="Helical" evidence="8">
    <location>
        <begin position="247"/>
        <end position="267"/>
    </location>
</feature>
<reference evidence="9 10" key="1">
    <citation type="submission" date="2020-10" db="EMBL/GenBank/DDBJ databases">
        <title>Connecting structure to function with the recovery of over 1000 high-quality activated sludge metagenome-assembled genomes encoding full-length rRNA genes using long-read sequencing.</title>
        <authorList>
            <person name="Singleton C.M."/>
            <person name="Petriglieri F."/>
            <person name="Kristensen J.M."/>
            <person name="Kirkegaard R.H."/>
            <person name="Michaelsen T.Y."/>
            <person name="Andersen M.H."/>
            <person name="Karst S.M."/>
            <person name="Dueholm M.S."/>
            <person name="Nielsen P.H."/>
            <person name="Albertsen M."/>
        </authorList>
    </citation>
    <scope>NUCLEOTIDE SEQUENCE [LARGE SCALE GENOMIC DNA]</scope>
    <source>
        <strain evidence="9">Ega_18-Q3-R5-49_MAXAC.001</strain>
    </source>
</reference>
<feature type="transmembrane region" description="Helical" evidence="8">
    <location>
        <begin position="196"/>
        <end position="212"/>
    </location>
</feature>
<dbReference type="GO" id="GO:0016811">
    <property type="term" value="F:hydrolase activity, acting on carbon-nitrogen (but not peptide) bonds, in linear amides"/>
    <property type="evidence" value="ECO:0007669"/>
    <property type="project" value="InterPro"/>
</dbReference>
<evidence type="ECO:0000256" key="8">
    <source>
        <dbReference type="SAM" id="Phobius"/>
    </source>
</evidence>
<comment type="caution">
    <text evidence="9">The sequence shown here is derived from an EMBL/GenBank/DDBJ whole genome shotgun (WGS) entry which is preliminary data.</text>
</comment>
<gene>
    <name evidence="9" type="ORF">IPI13_08690</name>
</gene>
<accession>A0A935M6S5</accession>
<protein>
    <submittedName>
        <fullName evidence="9">Ceramidase domain-containing protein</fullName>
    </submittedName>
</protein>
<name>A0A935M6S5_9MICO</name>
<feature type="transmembrane region" description="Helical" evidence="8">
    <location>
        <begin position="219"/>
        <end position="235"/>
    </location>
</feature>
<feature type="transmembrane region" description="Helical" evidence="8">
    <location>
        <begin position="173"/>
        <end position="190"/>
    </location>
</feature>
<feature type="region of interest" description="Disordered" evidence="7">
    <location>
        <begin position="1"/>
        <end position="24"/>
    </location>
</feature>
<evidence type="ECO:0000256" key="3">
    <source>
        <dbReference type="ARBA" id="ARBA00022801"/>
    </source>
</evidence>
<sequence length="297" mass="30605">MPPAPGSPAPGPPAPDRRRTPSTPATAGVLGVLVGGAALLVTLAALVAWLSPATLGERPATCLTTSGARCFCEAVGTGLLRQPANSLSSLGFCVAAVTTAARGRRLGRHTPERVLAPVVALTLVALGAGSLAYHAQLTFAGQVLDVQGMYLLGTLLVVGALWRRGTLDATRAAAWAAALLLTLLLAQAILPDARRWLFALVLLPGIVLEWRLAPRSRPLAIAVLALGIAYAAWLADDRGLWCEPGSWLQGHALWHLLTALAGGLLVAHYGRTASGHQNAPGANAGGETELPRVVGQT</sequence>
<evidence type="ECO:0000256" key="6">
    <source>
        <dbReference type="PIRSR" id="PIRSR608901-2"/>
    </source>
</evidence>
<comment type="subcellular location">
    <subcellularLocation>
        <location evidence="1">Membrane</location>
        <topology evidence="1">Multi-pass membrane protein</topology>
    </subcellularLocation>
</comment>
<dbReference type="GO" id="GO:0046872">
    <property type="term" value="F:metal ion binding"/>
    <property type="evidence" value="ECO:0007669"/>
    <property type="project" value="UniProtKB-KW"/>
</dbReference>
<dbReference type="AlphaFoldDB" id="A0A935M6S5"/>
<feature type="transmembrane region" description="Helical" evidence="8">
    <location>
        <begin position="139"/>
        <end position="161"/>
    </location>
</feature>
<dbReference type="Pfam" id="PF05875">
    <property type="entry name" value="Ceramidase"/>
    <property type="match status" value="1"/>
</dbReference>
<feature type="transmembrane region" description="Helical" evidence="8">
    <location>
        <begin position="114"/>
        <end position="133"/>
    </location>
</feature>
<organism evidence="9 10">
    <name type="scientific">Candidatus Phosphoribacter hodrii</name>
    <dbReference type="NCBI Taxonomy" id="2953743"/>
    <lineage>
        <taxon>Bacteria</taxon>
        <taxon>Bacillati</taxon>
        <taxon>Actinomycetota</taxon>
        <taxon>Actinomycetes</taxon>
        <taxon>Micrococcales</taxon>
        <taxon>Dermatophilaceae</taxon>
        <taxon>Candidatus Phosphoribacter</taxon>
    </lineage>
</organism>
<evidence type="ECO:0000313" key="9">
    <source>
        <dbReference type="EMBL" id="MBK7273234.1"/>
    </source>
</evidence>
<keyword evidence="2 8" id="KW-0812">Transmembrane</keyword>
<evidence type="ECO:0000313" key="10">
    <source>
        <dbReference type="Proteomes" id="UP000726105"/>
    </source>
</evidence>
<evidence type="ECO:0000256" key="5">
    <source>
        <dbReference type="ARBA" id="ARBA00023136"/>
    </source>
</evidence>
<keyword evidence="4 8" id="KW-1133">Transmembrane helix</keyword>
<dbReference type="GO" id="GO:0006672">
    <property type="term" value="P:ceramide metabolic process"/>
    <property type="evidence" value="ECO:0007669"/>
    <property type="project" value="InterPro"/>
</dbReference>
<feature type="binding site" evidence="6">
    <location>
        <position position="134"/>
    </location>
    <ligand>
        <name>Zn(2+)</name>
        <dbReference type="ChEBI" id="CHEBI:29105"/>
        <note>catalytic</note>
    </ligand>
</feature>
<keyword evidence="6" id="KW-0862">Zinc</keyword>
<feature type="binding site" evidence="6">
    <location>
        <position position="255"/>
    </location>
    <ligand>
        <name>Zn(2+)</name>
        <dbReference type="ChEBI" id="CHEBI:29105"/>
        <note>catalytic</note>
    </ligand>
</feature>
<feature type="binding site" evidence="6">
    <location>
        <position position="251"/>
    </location>
    <ligand>
        <name>Zn(2+)</name>
        <dbReference type="ChEBI" id="CHEBI:29105"/>
        <note>catalytic</note>
    </ligand>
</feature>
<evidence type="ECO:0000256" key="2">
    <source>
        <dbReference type="ARBA" id="ARBA00022692"/>
    </source>
</evidence>
<evidence type="ECO:0000256" key="4">
    <source>
        <dbReference type="ARBA" id="ARBA00022989"/>
    </source>
</evidence>
<keyword evidence="6" id="KW-0479">Metal-binding</keyword>
<dbReference type="GO" id="GO:0016020">
    <property type="term" value="C:membrane"/>
    <property type="evidence" value="ECO:0007669"/>
    <property type="project" value="UniProtKB-SubCell"/>
</dbReference>